<evidence type="ECO:0000313" key="2">
    <source>
        <dbReference type="EMBL" id="ODQ64319.1"/>
    </source>
</evidence>
<keyword evidence="3" id="KW-1185">Reference proteome</keyword>
<feature type="compositionally biased region" description="Polar residues" evidence="1">
    <location>
        <begin position="39"/>
        <end position="48"/>
    </location>
</feature>
<gene>
    <name evidence="2" type="ORF">NADFUDRAFT_83836</name>
</gene>
<organism evidence="2 3">
    <name type="scientific">Nadsonia fulvescens var. elongata DSM 6958</name>
    <dbReference type="NCBI Taxonomy" id="857566"/>
    <lineage>
        <taxon>Eukaryota</taxon>
        <taxon>Fungi</taxon>
        <taxon>Dikarya</taxon>
        <taxon>Ascomycota</taxon>
        <taxon>Saccharomycotina</taxon>
        <taxon>Dipodascomycetes</taxon>
        <taxon>Dipodascales</taxon>
        <taxon>Dipodascales incertae sedis</taxon>
        <taxon>Nadsonia</taxon>
    </lineage>
</organism>
<accession>A0A1E3PFY3</accession>
<reference evidence="2 3" key="1">
    <citation type="journal article" date="2016" name="Proc. Natl. Acad. Sci. U.S.A.">
        <title>Comparative genomics of biotechnologically important yeasts.</title>
        <authorList>
            <person name="Riley R."/>
            <person name="Haridas S."/>
            <person name="Wolfe K.H."/>
            <person name="Lopes M.R."/>
            <person name="Hittinger C.T."/>
            <person name="Goeker M."/>
            <person name="Salamov A.A."/>
            <person name="Wisecaver J.H."/>
            <person name="Long T.M."/>
            <person name="Calvey C.H."/>
            <person name="Aerts A.L."/>
            <person name="Barry K.W."/>
            <person name="Choi C."/>
            <person name="Clum A."/>
            <person name="Coughlan A.Y."/>
            <person name="Deshpande S."/>
            <person name="Douglass A.P."/>
            <person name="Hanson S.J."/>
            <person name="Klenk H.-P."/>
            <person name="LaButti K.M."/>
            <person name="Lapidus A."/>
            <person name="Lindquist E.A."/>
            <person name="Lipzen A.M."/>
            <person name="Meier-Kolthoff J.P."/>
            <person name="Ohm R.A."/>
            <person name="Otillar R.P."/>
            <person name="Pangilinan J.L."/>
            <person name="Peng Y."/>
            <person name="Rokas A."/>
            <person name="Rosa C.A."/>
            <person name="Scheuner C."/>
            <person name="Sibirny A.A."/>
            <person name="Slot J.C."/>
            <person name="Stielow J.B."/>
            <person name="Sun H."/>
            <person name="Kurtzman C.P."/>
            <person name="Blackwell M."/>
            <person name="Grigoriev I.V."/>
            <person name="Jeffries T.W."/>
        </authorList>
    </citation>
    <scope>NUCLEOTIDE SEQUENCE [LARGE SCALE GENOMIC DNA]</scope>
    <source>
        <strain evidence="2 3">DSM 6958</strain>
    </source>
</reference>
<proteinExistence type="predicted"/>
<evidence type="ECO:0000256" key="1">
    <source>
        <dbReference type="SAM" id="MobiDB-lite"/>
    </source>
</evidence>
<name>A0A1E3PFY3_9ASCO</name>
<feature type="region of interest" description="Disordered" evidence="1">
    <location>
        <begin position="27"/>
        <end position="69"/>
    </location>
</feature>
<dbReference type="AlphaFoldDB" id="A0A1E3PFY3"/>
<evidence type="ECO:0000313" key="3">
    <source>
        <dbReference type="Proteomes" id="UP000095009"/>
    </source>
</evidence>
<sequence>MSAPYPVDDHLTEALDGLNISPIYSPRKPSKGRMLQQLHIDTSNSYDSTLGRPSLETEQTQTTPACHEPAVRTNYSYPYFTSPTSPSVPSFGFDLSNRQIINVPKNNQRKPYILTPGSGTHASPASPSPP</sequence>
<dbReference type="Proteomes" id="UP000095009">
    <property type="component" value="Unassembled WGS sequence"/>
</dbReference>
<feature type="non-terminal residue" evidence="2">
    <location>
        <position position="130"/>
    </location>
</feature>
<feature type="compositionally biased region" description="Polar residues" evidence="1">
    <location>
        <begin position="117"/>
        <end position="130"/>
    </location>
</feature>
<protein>
    <submittedName>
        <fullName evidence="2">Uncharacterized protein</fullName>
    </submittedName>
</protein>
<dbReference type="EMBL" id="KV454412">
    <property type="protein sequence ID" value="ODQ64319.1"/>
    <property type="molecule type" value="Genomic_DNA"/>
</dbReference>
<feature type="region of interest" description="Disordered" evidence="1">
    <location>
        <begin position="103"/>
        <end position="130"/>
    </location>
</feature>